<dbReference type="InterPro" id="IPR025380">
    <property type="entry name" value="DUF4369"/>
</dbReference>
<evidence type="ECO:0000313" key="7">
    <source>
        <dbReference type="EMBL" id="TDQ07128.1"/>
    </source>
</evidence>
<dbReference type="InterPro" id="IPR013766">
    <property type="entry name" value="Thioredoxin_domain"/>
</dbReference>
<dbReference type="GO" id="GO:0017004">
    <property type="term" value="P:cytochrome complex assembly"/>
    <property type="evidence" value="ECO:0007669"/>
    <property type="project" value="UniProtKB-KW"/>
</dbReference>
<dbReference type="GO" id="GO:0016209">
    <property type="term" value="F:antioxidant activity"/>
    <property type="evidence" value="ECO:0007669"/>
    <property type="project" value="InterPro"/>
</dbReference>
<proteinExistence type="predicted"/>
<dbReference type="PROSITE" id="PS51352">
    <property type="entry name" value="THIOREDOXIN_2"/>
    <property type="match status" value="1"/>
</dbReference>
<keyword evidence="2" id="KW-0201">Cytochrome c-type biogenesis</keyword>
<comment type="subcellular location">
    <subcellularLocation>
        <location evidence="1">Cell envelope</location>
    </subcellularLocation>
</comment>
<protein>
    <submittedName>
        <fullName evidence="7">Peroxiredoxin</fullName>
    </submittedName>
</protein>
<evidence type="ECO:0000313" key="8">
    <source>
        <dbReference type="Proteomes" id="UP000295620"/>
    </source>
</evidence>
<evidence type="ECO:0000256" key="5">
    <source>
        <dbReference type="SAM" id="SignalP"/>
    </source>
</evidence>
<dbReference type="Pfam" id="PF14289">
    <property type="entry name" value="DUF4369"/>
    <property type="match status" value="1"/>
</dbReference>
<sequence length="388" mass="42655">MKLRFLILAAVSPVMAIAQTPKVSTPAAAANFTMSGKIGNLNKPAKIYIDYMDQGTSYTDSVELVNGAFKFSGHIEGIVSSRMTLAREGGKEREIYGKGAGDVIYLSFGKENIKINSADSLFNAKFTGSKVHDDMLAYEKEVGESVMTTNRTANLQLERATPEQQKDTAFFKVIDKRVKGMRAAKKEKLIAYAKSHPNSYFALQALSEAVSGYSLPAPVAEPIFKNLSEELRLSYGGQSLYKILSAHTVAALGASAPNFTQNDVDGKPVSLSDYKGKLVLVEFWASWCHPCREESPNLLKQYSLYKEKGFEILSVSVDSDKGRWLEAIKKDGLTWRQVSDLKGWENEARKLYGISGVPANFLVSKDGKIIGSHLRGDALNKKLAEILD</sequence>
<dbReference type="GO" id="GO:0016491">
    <property type="term" value="F:oxidoreductase activity"/>
    <property type="evidence" value="ECO:0007669"/>
    <property type="project" value="InterPro"/>
</dbReference>
<comment type="caution">
    <text evidence="7">The sequence shown here is derived from an EMBL/GenBank/DDBJ whole genome shotgun (WGS) entry which is preliminary data.</text>
</comment>
<keyword evidence="8" id="KW-1185">Reference proteome</keyword>
<keyword evidence="4" id="KW-0676">Redox-active center</keyword>
<keyword evidence="3" id="KW-1015">Disulfide bond</keyword>
<feature type="signal peptide" evidence="5">
    <location>
        <begin position="1"/>
        <end position="18"/>
    </location>
</feature>
<dbReference type="OrthoDB" id="750178at2"/>
<dbReference type="Pfam" id="PF00578">
    <property type="entry name" value="AhpC-TSA"/>
    <property type="match status" value="1"/>
</dbReference>
<evidence type="ECO:0000256" key="3">
    <source>
        <dbReference type="ARBA" id="ARBA00023157"/>
    </source>
</evidence>
<dbReference type="CDD" id="cd02966">
    <property type="entry name" value="TlpA_like_family"/>
    <property type="match status" value="1"/>
</dbReference>
<dbReference type="InterPro" id="IPR000866">
    <property type="entry name" value="AhpC/TSA"/>
</dbReference>
<dbReference type="Proteomes" id="UP000295620">
    <property type="component" value="Unassembled WGS sequence"/>
</dbReference>
<dbReference type="InterPro" id="IPR036249">
    <property type="entry name" value="Thioredoxin-like_sf"/>
</dbReference>
<dbReference type="SUPFAM" id="SSF52833">
    <property type="entry name" value="Thioredoxin-like"/>
    <property type="match status" value="1"/>
</dbReference>
<evidence type="ECO:0000259" key="6">
    <source>
        <dbReference type="PROSITE" id="PS51352"/>
    </source>
</evidence>
<keyword evidence="5" id="KW-0732">Signal</keyword>
<evidence type="ECO:0000256" key="2">
    <source>
        <dbReference type="ARBA" id="ARBA00022748"/>
    </source>
</evidence>
<dbReference type="PANTHER" id="PTHR42852:SF6">
    <property type="entry name" value="THIOL:DISULFIDE INTERCHANGE PROTEIN DSBE"/>
    <property type="match status" value="1"/>
</dbReference>
<gene>
    <name evidence="7" type="ORF">ATK78_4144</name>
</gene>
<dbReference type="InterPro" id="IPR050553">
    <property type="entry name" value="Thioredoxin_ResA/DsbE_sf"/>
</dbReference>
<feature type="chain" id="PRO_5020385390" evidence="5">
    <location>
        <begin position="19"/>
        <end position="388"/>
    </location>
</feature>
<dbReference type="PANTHER" id="PTHR42852">
    <property type="entry name" value="THIOL:DISULFIDE INTERCHANGE PROTEIN DSBE"/>
    <property type="match status" value="1"/>
</dbReference>
<feature type="domain" description="Thioredoxin" evidence="6">
    <location>
        <begin position="250"/>
        <end position="388"/>
    </location>
</feature>
<dbReference type="EMBL" id="SNYC01000007">
    <property type="protein sequence ID" value="TDQ07128.1"/>
    <property type="molecule type" value="Genomic_DNA"/>
</dbReference>
<dbReference type="RefSeq" id="WP_133577939.1">
    <property type="nucleotide sequence ID" value="NZ_SNYC01000007.1"/>
</dbReference>
<evidence type="ECO:0000256" key="1">
    <source>
        <dbReference type="ARBA" id="ARBA00004196"/>
    </source>
</evidence>
<dbReference type="Gene3D" id="3.40.30.10">
    <property type="entry name" value="Glutaredoxin"/>
    <property type="match status" value="1"/>
</dbReference>
<accession>A0A4V3D0R9</accession>
<dbReference type="AlphaFoldDB" id="A0A4V3D0R9"/>
<organism evidence="7 8">
    <name type="scientific">Pedobacter metabolipauper</name>
    <dbReference type="NCBI Taxonomy" id="425513"/>
    <lineage>
        <taxon>Bacteria</taxon>
        <taxon>Pseudomonadati</taxon>
        <taxon>Bacteroidota</taxon>
        <taxon>Sphingobacteriia</taxon>
        <taxon>Sphingobacteriales</taxon>
        <taxon>Sphingobacteriaceae</taxon>
        <taxon>Pedobacter</taxon>
    </lineage>
</organism>
<name>A0A4V3D0R9_9SPHI</name>
<reference evidence="7 8" key="1">
    <citation type="submission" date="2019-03" db="EMBL/GenBank/DDBJ databases">
        <title>Genomic Encyclopedia of Archaeal and Bacterial Type Strains, Phase II (KMG-II): from individual species to whole genera.</title>
        <authorList>
            <person name="Goeker M."/>
        </authorList>
    </citation>
    <scope>NUCLEOTIDE SEQUENCE [LARGE SCALE GENOMIC DNA]</scope>
    <source>
        <strain evidence="7 8">DSM 19035</strain>
    </source>
</reference>
<evidence type="ECO:0000256" key="4">
    <source>
        <dbReference type="ARBA" id="ARBA00023284"/>
    </source>
</evidence>
<dbReference type="GO" id="GO:0030313">
    <property type="term" value="C:cell envelope"/>
    <property type="evidence" value="ECO:0007669"/>
    <property type="project" value="UniProtKB-SubCell"/>
</dbReference>